<dbReference type="InterPro" id="IPR008775">
    <property type="entry name" value="Phytyl_CoA_dOase-like"/>
</dbReference>
<dbReference type="GO" id="GO:0001561">
    <property type="term" value="P:fatty acid alpha-oxidation"/>
    <property type="evidence" value="ECO:0007669"/>
    <property type="project" value="InterPro"/>
</dbReference>
<dbReference type="PANTHER" id="PTHR21308:SF8">
    <property type="entry name" value="PHYTANOYL-COA DIOXYGENASE FAMILY PROTEIN (AFU_ORTHOLOGUE AFUA_2G09620)"/>
    <property type="match status" value="1"/>
</dbReference>
<dbReference type="GeneID" id="72070298"/>
<dbReference type="EMBL" id="CP086361">
    <property type="protein sequence ID" value="UNI22461.1"/>
    <property type="molecule type" value="Genomic_DNA"/>
</dbReference>
<dbReference type="Pfam" id="PF05721">
    <property type="entry name" value="PhyH"/>
    <property type="match status" value="1"/>
</dbReference>
<dbReference type="Proteomes" id="UP000829364">
    <property type="component" value="Chromosome 8"/>
</dbReference>
<proteinExistence type="predicted"/>
<feature type="region of interest" description="Disordered" evidence="1">
    <location>
        <begin position="1"/>
        <end position="35"/>
    </location>
</feature>
<name>A0A9Q8VEM2_9HYPO</name>
<gene>
    <name evidence="2" type="ORF">JDV02_008350</name>
</gene>
<evidence type="ECO:0008006" key="4">
    <source>
        <dbReference type="Google" id="ProtNLM"/>
    </source>
</evidence>
<sequence>MAGIETTHTPAASGAPVPVPVPDPPPRRLYSASDEPPSLDALKSLCAQTATAAQYPLAASIELNVPVYALPAYPAATPALRAALQDEWYRVLLRGPGVFVVRALVPDGRLVDAASAVFRDIIARERRRQRSSADGDRGGGDGGDGREGEGGEGVGGGAGGGDHFAGAGHNDRIWNSLGKHALADASSFVRYYANPWLALIAASWLGPGYRLTAQVNNVRPGSRAQVCHRDYHLGFMSAAQCARFPRAAHTATQFLTLQGAVAHADAPPESGPTRLLPFSQAFAEGYLAFRRPEFDAYFLGSYVALALRKGDGLFFNPALFHAAGENNSHDVERMANLLQISSAFGKPMETIDTRPLVESCWDELRRLHAEQGMSDEVLAVVAALAEGYPFPTNLDRNPPRSDDMAPQSEQDVILRCLKEHFSREDVLAALDKHRFTSQA</sequence>
<dbReference type="AlphaFoldDB" id="A0A9Q8VEM2"/>
<feature type="compositionally biased region" description="Gly residues" evidence="1">
    <location>
        <begin position="151"/>
        <end position="162"/>
    </location>
</feature>
<evidence type="ECO:0000256" key="1">
    <source>
        <dbReference type="SAM" id="MobiDB-lite"/>
    </source>
</evidence>
<evidence type="ECO:0000313" key="3">
    <source>
        <dbReference type="Proteomes" id="UP000829364"/>
    </source>
</evidence>
<dbReference type="InterPro" id="IPR047128">
    <property type="entry name" value="PhyH"/>
</dbReference>
<dbReference type="GO" id="GO:0048244">
    <property type="term" value="F:phytanoyl-CoA dioxygenase activity"/>
    <property type="evidence" value="ECO:0007669"/>
    <property type="project" value="InterPro"/>
</dbReference>
<dbReference type="RefSeq" id="XP_047845942.1">
    <property type="nucleotide sequence ID" value="XM_047989937.1"/>
</dbReference>
<dbReference type="OrthoDB" id="187894at2759"/>
<dbReference type="PANTHER" id="PTHR21308">
    <property type="entry name" value="PHYTANOYL-COA ALPHA-HYDROXYLASE"/>
    <property type="match status" value="1"/>
</dbReference>
<keyword evidence="3" id="KW-1185">Reference proteome</keyword>
<dbReference type="KEGG" id="ptkz:JDV02_008350"/>
<reference evidence="2" key="1">
    <citation type="submission" date="2021-11" db="EMBL/GenBank/DDBJ databases">
        <title>Purpureocillium_takamizusanense_genome.</title>
        <authorList>
            <person name="Nguyen N.-H."/>
        </authorList>
    </citation>
    <scope>NUCLEOTIDE SEQUENCE</scope>
    <source>
        <strain evidence="2">PT3</strain>
    </source>
</reference>
<organism evidence="2 3">
    <name type="scientific">Purpureocillium takamizusanense</name>
    <dbReference type="NCBI Taxonomy" id="2060973"/>
    <lineage>
        <taxon>Eukaryota</taxon>
        <taxon>Fungi</taxon>
        <taxon>Dikarya</taxon>
        <taxon>Ascomycota</taxon>
        <taxon>Pezizomycotina</taxon>
        <taxon>Sordariomycetes</taxon>
        <taxon>Hypocreomycetidae</taxon>
        <taxon>Hypocreales</taxon>
        <taxon>Ophiocordycipitaceae</taxon>
        <taxon>Purpureocillium</taxon>
    </lineage>
</organism>
<protein>
    <recommendedName>
        <fullName evidence="4">Phytanoyl-CoA dioxygenase</fullName>
    </recommendedName>
</protein>
<accession>A0A9Q8VEM2</accession>
<evidence type="ECO:0000313" key="2">
    <source>
        <dbReference type="EMBL" id="UNI22461.1"/>
    </source>
</evidence>
<feature type="compositionally biased region" description="Basic and acidic residues" evidence="1">
    <location>
        <begin position="131"/>
        <end position="149"/>
    </location>
</feature>
<feature type="region of interest" description="Disordered" evidence="1">
    <location>
        <begin position="128"/>
        <end position="162"/>
    </location>
</feature>
<dbReference type="Gene3D" id="2.60.120.620">
    <property type="entry name" value="q2cbj1_9rhob like domain"/>
    <property type="match status" value="1"/>
</dbReference>
<dbReference type="SUPFAM" id="SSF51197">
    <property type="entry name" value="Clavaminate synthase-like"/>
    <property type="match status" value="1"/>
</dbReference>